<dbReference type="OrthoDB" id="5457083at2"/>
<dbReference type="RefSeq" id="WP_106521921.1">
    <property type="nucleotide sequence ID" value="NZ_PYGD01000001.1"/>
</dbReference>
<evidence type="ECO:0000313" key="2">
    <source>
        <dbReference type="EMBL" id="PSK95258.1"/>
    </source>
</evidence>
<dbReference type="InterPro" id="IPR014710">
    <property type="entry name" value="RmlC-like_jellyroll"/>
</dbReference>
<dbReference type="Gene3D" id="2.60.120.10">
    <property type="entry name" value="Jelly Rolls"/>
    <property type="match status" value="1"/>
</dbReference>
<dbReference type="InterPro" id="IPR018490">
    <property type="entry name" value="cNMP-bd_dom_sf"/>
</dbReference>
<dbReference type="InterPro" id="IPR000595">
    <property type="entry name" value="cNMP-bd_dom"/>
</dbReference>
<dbReference type="EMBL" id="PYGD01000001">
    <property type="protein sequence ID" value="PSK95258.1"/>
    <property type="molecule type" value="Genomic_DNA"/>
</dbReference>
<keyword evidence="3" id="KW-1185">Reference proteome</keyword>
<dbReference type="Pfam" id="PF00027">
    <property type="entry name" value="cNMP_binding"/>
    <property type="match status" value="1"/>
</dbReference>
<reference evidence="2 3" key="1">
    <citation type="submission" date="2018-03" db="EMBL/GenBank/DDBJ databases">
        <title>Genomic Encyclopedia of Type Strains, Phase III (KMG-III): the genomes of soil and plant-associated and newly described type strains.</title>
        <authorList>
            <person name="Whitman W."/>
        </authorList>
    </citation>
    <scope>NUCLEOTIDE SEQUENCE [LARGE SCALE GENOMIC DNA]</scope>
    <source>
        <strain evidence="2 3">CGMCC 1.12700</strain>
    </source>
</reference>
<dbReference type="SUPFAM" id="SSF51206">
    <property type="entry name" value="cAMP-binding domain-like"/>
    <property type="match status" value="1"/>
</dbReference>
<comment type="caution">
    <text evidence="2">The sequence shown here is derived from an EMBL/GenBank/DDBJ whole genome shotgun (WGS) entry which is preliminary data.</text>
</comment>
<protein>
    <submittedName>
        <fullName evidence="2">CRP-like cAMP-binding protein</fullName>
    </submittedName>
</protein>
<sequence>MLRKNPSFLSYIERLYDAMPRKEDIVMKTFRKGELLFAQGQDPIKVFIVKEGVTKCYFSEDNGKEYILEFLSEGEILGELEALRTIPCLCNVAAVSDVQAYALNLPFFKGMLEKDLHLNHMLLNALAERIINTSSRSSSQQLYTIGHGLSKILELQERQEISISKEDMAAYLGVTLRSLNRALKDLD</sequence>
<proteinExistence type="predicted"/>
<dbReference type="PROSITE" id="PS50042">
    <property type="entry name" value="CNMP_BINDING_3"/>
    <property type="match status" value="1"/>
</dbReference>
<organism evidence="2 3">
    <name type="scientific">Taibaiella chishuiensis</name>
    <dbReference type="NCBI Taxonomy" id="1434707"/>
    <lineage>
        <taxon>Bacteria</taxon>
        <taxon>Pseudomonadati</taxon>
        <taxon>Bacteroidota</taxon>
        <taxon>Chitinophagia</taxon>
        <taxon>Chitinophagales</taxon>
        <taxon>Chitinophagaceae</taxon>
        <taxon>Taibaiella</taxon>
    </lineage>
</organism>
<dbReference type="Proteomes" id="UP000240572">
    <property type="component" value="Unassembled WGS sequence"/>
</dbReference>
<dbReference type="CDD" id="cd00038">
    <property type="entry name" value="CAP_ED"/>
    <property type="match status" value="1"/>
</dbReference>
<dbReference type="AlphaFoldDB" id="A0A2P8DDH0"/>
<feature type="domain" description="Cyclic nucleotide-binding" evidence="1">
    <location>
        <begin position="28"/>
        <end position="129"/>
    </location>
</feature>
<gene>
    <name evidence="2" type="ORF">B0I18_1011424</name>
</gene>
<accession>A0A2P8DDH0</accession>
<name>A0A2P8DDH0_9BACT</name>
<evidence type="ECO:0000313" key="3">
    <source>
        <dbReference type="Proteomes" id="UP000240572"/>
    </source>
</evidence>
<evidence type="ECO:0000259" key="1">
    <source>
        <dbReference type="PROSITE" id="PS50042"/>
    </source>
</evidence>
<dbReference type="SMART" id="SM00100">
    <property type="entry name" value="cNMP"/>
    <property type="match status" value="1"/>
</dbReference>